<dbReference type="AlphaFoldDB" id="A0A438DU30"/>
<gene>
    <name evidence="1" type="ORF">CK203_074175</name>
</gene>
<evidence type="ECO:0000313" key="1">
    <source>
        <dbReference type="EMBL" id="RVW38778.1"/>
    </source>
</evidence>
<sequence>MVKSRAKELTIVQLVRVNTEKCSPSKWHMGLSSNPATNDTLNLPSAGCCGAISTTRPWRYGRATGSVNG</sequence>
<comment type="caution">
    <text evidence="1">The sequence shown here is derived from an EMBL/GenBank/DDBJ whole genome shotgun (WGS) entry which is preliminary data.</text>
</comment>
<dbReference type="Proteomes" id="UP000288805">
    <property type="component" value="Unassembled WGS sequence"/>
</dbReference>
<protein>
    <submittedName>
        <fullName evidence="1">Uncharacterized protein</fullName>
    </submittedName>
</protein>
<name>A0A438DU30_VITVI</name>
<accession>A0A438DU30</accession>
<reference evidence="1 2" key="1">
    <citation type="journal article" date="2018" name="PLoS Genet.">
        <title>Population sequencing reveals clonal diversity and ancestral inbreeding in the grapevine cultivar Chardonnay.</title>
        <authorList>
            <person name="Roach M.J."/>
            <person name="Johnson D.L."/>
            <person name="Bohlmann J."/>
            <person name="van Vuuren H.J."/>
            <person name="Jones S.J."/>
            <person name="Pretorius I.S."/>
            <person name="Schmidt S.A."/>
            <person name="Borneman A.R."/>
        </authorList>
    </citation>
    <scope>NUCLEOTIDE SEQUENCE [LARGE SCALE GENOMIC DNA]</scope>
    <source>
        <strain evidence="2">cv. Chardonnay</strain>
        <tissue evidence="1">Leaf</tissue>
    </source>
</reference>
<proteinExistence type="predicted"/>
<dbReference type="EMBL" id="QGNW01001500">
    <property type="protein sequence ID" value="RVW38778.1"/>
    <property type="molecule type" value="Genomic_DNA"/>
</dbReference>
<organism evidence="1 2">
    <name type="scientific">Vitis vinifera</name>
    <name type="common">Grape</name>
    <dbReference type="NCBI Taxonomy" id="29760"/>
    <lineage>
        <taxon>Eukaryota</taxon>
        <taxon>Viridiplantae</taxon>
        <taxon>Streptophyta</taxon>
        <taxon>Embryophyta</taxon>
        <taxon>Tracheophyta</taxon>
        <taxon>Spermatophyta</taxon>
        <taxon>Magnoliopsida</taxon>
        <taxon>eudicotyledons</taxon>
        <taxon>Gunneridae</taxon>
        <taxon>Pentapetalae</taxon>
        <taxon>rosids</taxon>
        <taxon>Vitales</taxon>
        <taxon>Vitaceae</taxon>
        <taxon>Viteae</taxon>
        <taxon>Vitis</taxon>
    </lineage>
</organism>
<evidence type="ECO:0000313" key="2">
    <source>
        <dbReference type="Proteomes" id="UP000288805"/>
    </source>
</evidence>